<dbReference type="PROSITE" id="PS50878">
    <property type="entry name" value="RT_POL"/>
    <property type="match status" value="1"/>
</dbReference>
<evidence type="ECO:0000256" key="5">
    <source>
        <dbReference type="ARBA" id="ARBA00022759"/>
    </source>
</evidence>
<dbReference type="Gene3D" id="3.10.10.10">
    <property type="entry name" value="HIV Type 1 Reverse Transcriptase, subunit A, domain 1"/>
    <property type="match status" value="1"/>
</dbReference>
<dbReference type="Pfam" id="PF17917">
    <property type="entry name" value="RT_RNaseH"/>
    <property type="match status" value="1"/>
</dbReference>
<dbReference type="PANTHER" id="PTHR37984">
    <property type="entry name" value="PROTEIN CBG26694"/>
    <property type="match status" value="1"/>
</dbReference>
<evidence type="ECO:0000256" key="7">
    <source>
        <dbReference type="ARBA" id="ARBA00022918"/>
    </source>
</evidence>
<evidence type="ECO:0000256" key="2">
    <source>
        <dbReference type="ARBA" id="ARBA00022679"/>
    </source>
</evidence>
<dbReference type="GO" id="GO:0016787">
    <property type="term" value="F:hydrolase activity"/>
    <property type="evidence" value="ECO:0007669"/>
    <property type="project" value="UniProtKB-KW"/>
</dbReference>
<dbReference type="Gene3D" id="3.30.70.270">
    <property type="match status" value="2"/>
</dbReference>
<keyword evidence="5" id="KW-0255">Endonuclease</keyword>
<evidence type="ECO:0000313" key="10">
    <source>
        <dbReference type="EMBL" id="KRZ10956.1"/>
    </source>
</evidence>
<sequence length="792" mass="89867">MMRSLLTSWSLNEVIFEEIVSTVKEHFNPAPSEIVFRIRFHRRSPRPNESITEYVAALRNLSENCNFGNTLDDMLRDRFVGGIRDEAIQRRLLAEPNLTFDLAQKIAIAAATAHKNTEEIRTPNNEFASIQQVRNINSAHRAKQRMDQVPAKSGGGCYRCKGNHHPSKCKFINELCRFCKKVGHIERVCLTKLRAENNSSRKAGRAQPRGFNRSQAVMTNQLSEECGDEDCYTINKVIIEAAEAIMLTVYLNGKSLKMEIDSGSACSIINDETFRSLWPMKGPKITMTKKRLQTWSKQKLETLGTTDVEVQWKDRKSNLSLLVVKGVGASLLGRNWFDALGITITGVHHIMEKQPESILQEYQELFKEELGTYRGPAVTVETDTTVVPKFLKCRPVPFVLREKVNAALDDLIRQGILKPTQYSRWATSIVPVQKKNGDLRICGDYRCTINLATKNQSYPLPTISELLSSLAGGIMFSKLDLAQAYQQLKVDETTEELLTLNTPRGLMKVCRLPFGVNVAPAIFQRLMDTHLADIADVKPYLDDILISGSTKEDHDGRLKKVLQINARGVQPTQDKVKAIHAAPRPTNRTELQALLGLVNFYSCFMPSEQHERAFEEAKSLWQSSSVHVMSDGTEAPVAYASRTLTTTERNYAQIDKEALTIVFGVKKFHHYLHGRYFTIVTDWNIHLARFLLSQHITPNSKTGLSPAELLMHRRPRTLLDNLHPDRAKVSSTRQNIQLKMQRMRRKQEHSTQISQTADWPGTRLVSDDTGTPEGERHRRHEDQLRTRVDTSE</sequence>
<evidence type="ECO:0000256" key="8">
    <source>
        <dbReference type="SAM" id="MobiDB-lite"/>
    </source>
</evidence>
<evidence type="ECO:0000259" key="9">
    <source>
        <dbReference type="PROSITE" id="PS50878"/>
    </source>
</evidence>
<dbReference type="InterPro" id="IPR018061">
    <property type="entry name" value="Retropepsins"/>
</dbReference>
<dbReference type="Gene3D" id="2.40.70.10">
    <property type="entry name" value="Acid Proteases"/>
    <property type="match status" value="1"/>
</dbReference>
<accession>A0A0V1HKP3</accession>
<feature type="compositionally biased region" description="Basic and acidic residues" evidence="8">
    <location>
        <begin position="773"/>
        <end position="792"/>
    </location>
</feature>
<dbReference type="OrthoDB" id="5978043at2759"/>
<keyword evidence="2" id="KW-0808">Transferase</keyword>
<dbReference type="CDD" id="cd01647">
    <property type="entry name" value="RT_LTR"/>
    <property type="match status" value="1"/>
</dbReference>
<proteinExistence type="predicted"/>
<reference evidence="10 11" key="1">
    <citation type="submission" date="2015-01" db="EMBL/GenBank/DDBJ databases">
        <title>Evolution of Trichinella species and genotypes.</title>
        <authorList>
            <person name="Korhonen P.K."/>
            <person name="Edoardo P."/>
            <person name="Giuseppe L.R."/>
            <person name="Gasser R.B."/>
        </authorList>
    </citation>
    <scope>NUCLEOTIDE SEQUENCE [LARGE SCALE GENOMIC DNA]</scope>
    <source>
        <strain evidence="10">ISS1029</strain>
    </source>
</reference>
<dbReference type="InterPro" id="IPR021109">
    <property type="entry name" value="Peptidase_aspartic_dom_sf"/>
</dbReference>
<evidence type="ECO:0000256" key="1">
    <source>
        <dbReference type="ARBA" id="ARBA00012493"/>
    </source>
</evidence>
<gene>
    <name evidence="10" type="primary">K02A2.6</name>
    <name evidence="10" type="ORF">T11_18511</name>
</gene>
<dbReference type="EMBL" id="JYDP01000054">
    <property type="protein sequence ID" value="KRZ10956.1"/>
    <property type="molecule type" value="Genomic_DNA"/>
</dbReference>
<dbReference type="InterPro" id="IPR000477">
    <property type="entry name" value="RT_dom"/>
</dbReference>
<dbReference type="InterPro" id="IPR043128">
    <property type="entry name" value="Rev_trsase/Diguanyl_cyclase"/>
</dbReference>
<dbReference type="InterPro" id="IPR041373">
    <property type="entry name" value="RT_RNaseH"/>
</dbReference>
<evidence type="ECO:0000313" key="11">
    <source>
        <dbReference type="Proteomes" id="UP000055024"/>
    </source>
</evidence>
<organism evidence="10 11">
    <name type="scientific">Trichinella zimbabwensis</name>
    <dbReference type="NCBI Taxonomy" id="268475"/>
    <lineage>
        <taxon>Eukaryota</taxon>
        <taxon>Metazoa</taxon>
        <taxon>Ecdysozoa</taxon>
        <taxon>Nematoda</taxon>
        <taxon>Enoplea</taxon>
        <taxon>Dorylaimia</taxon>
        <taxon>Trichinellida</taxon>
        <taxon>Trichinellidae</taxon>
        <taxon>Trichinella</taxon>
    </lineage>
</organism>
<dbReference type="EC" id="2.7.7.49" evidence="1"/>
<feature type="domain" description="Reverse transcriptase" evidence="9">
    <location>
        <begin position="413"/>
        <end position="599"/>
    </location>
</feature>
<dbReference type="SUPFAM" id="SSF56672">
    <property type="entry name" value="DNA/RNA polymerases"/>
    <property type="match status" value="1"/>
</dbReference>
<dbReference type="InterPro" id="IPR043502">
    <property type="entry name" value="DNA/RNA_pol_sf"/>
</dbReference>
<keyword evidence="7" id="KW-0695">RNA-directed DNA polymerase</keyword>
<dbReference type="AlphaFoldDB" id="A0A0V1HKP3"/>
<protein>
    <recommendedName>
        <fullName evidence="1">RNA-directed DNA polymerase</fullName>
        <ecNumber evidence="1">2.7.7.49</ecNumber>
    </recommendedName>
</protein>
<dbReference type="InterPro" id="IPR050951">
    <property type="entry name" value="Retrovirus_Pol_polyprotein"/>
</dbReference>
<keyword evidence="3" id="KW-0548">Nucleotidyltransferase</keyword>
<dbReference type="SUPFAM" id="SSF50630">
    <property type="entry name" value="Acid proteases"/>
    <property type="match status" value="1"/>
</dbReference>
<name>A0A0V1HKP3_9BILA</name>
<evidence type="ECO:0000256" key="6">
    <source>
        <dbReference type="ARBA" id="ARBA00022801"/>
    </source>
</evidence>
<dbReference type="GO" id="GO:0003964">
    <property type="term" value="F:RNA-directed DNA polymerase activity"/>
    <property type="evidence" value="ECO:0007669"/>
    <property type="project" value="UniProtKB-KW"/>
</dbReference>
<dbReference type="Pfam" id="PF00078">
    <property type="entry name" value="RVT_1"/>
    <property type="match status" value="1"/>
</dbReference>
<dbReference type="GO" id="GO:0004519">
    <property type="term" value="F:endonuclease activity"/>
    <property type="evidence" value="ECO:0007669"/>
    <property type="project" value="UniProtKB-KW"/>
</dbReference>
<dbReference type="Pfam" id="PF00077">
    <property type="entry name" value="RVP"/>
    <property type="match status" value="1"/>
</dbReference>
<keyword evidence="6" id="KW-0378">Hydrolase</keyword>
<dbReference type="PANTHER" id="PTHR37984:SF12">
    <property type="entry name" value="RIBONUCLEASE H"/>
    <property type="match status" value="1"/>
</dbReference>
<evidence type="ECO:0000256" key="3">
    <source>
        <dbReference type="ARBA" id="ARBA00022695"/>
    </source>
</evidence>
<keyword evidence="11" id="KW-1185">Reference proteome</keyword>
<dbReference type="Proteomes" id="UP000055024">
    <property type="component" value="Unassembled WGS sequence"/>
</dbReference>
<keyword evidence="4" id="KW-0540">Nuclease</keyword>
<feature type="region of interest" description="Disordered" evidence="8">
    <location>
        <begin position="740"/>
        <end position="792"/>
    </location>
</feature>
<evidence type="ECO:0000256" key="4">
    <source>
        <dbReference type="ARBA" id="ARBA00022722"/>
    </source>
</evidence>
<comment type="caution">
    <text evidence="10">The sequence shown here is derived from an EMBL/GenBank/DDBJ whole genome shotgun (WGS) entry which is preliminary data.</text>
</comment>